<accession>A0A9J7H8J1</accession>
<keyword evidence="2" id="KW-1185">Reference proteome</keyword>
<feature type="compositionally biased region" description="Pro residues" evidence="1">
    <location>
        <begin position="84"/>
        <end position="93"/>
    </location>
</feature>
<reference evidence="2" key="1">
    <citation type="journal article" date="2018" name="Biotechnol. Bioeng.">
        <title>A reference genome of the Chinese hamster based on a hybrid assembly strategy.</title>
        <authorList>
            <person name="Rupp O."/>
            <person name="MacDonald M.L."/>
            <person name="Li S."/>
            <person name="Dhiman H."/>
            <person name="Polson S."/>
            <person name="Griep S."/>
            <person name="Heffner K."/>
            <person name="Hernandez I."/>
            <person name="Brinkrolf K."/>
            <person name="Jadhav V."/>
            <person name="Samoudi M."/>
            <person name="Hao H."/>
            <person name="Kingham B."/>
            <person name="Goesmann A."/>
            <person name="Betenbaugh M.J."/>
            <person name="Lewis N.E."/>
            <person name="Borth N."/>
            <person name="Lee K.H."/>
        </authorList>
    </citation>
    <scope>NUCLEOTIDE SEQUENCE [LARGE SCALE GENOMIC DNA]</scope>
    <source>
        <strain evidence="2">17A/GY</strain>
    </source>
</reference>
<proteinExistence type="predicted"/>
<evidence type="ECO:0000256" key="1">
    <source>
        <dbReference type="SAM" id="MobiDB-lite"/>
    </source>
</evidence>
<evidence type="ECO:0000313" key="2">
    <source>
        <dbReference type="Proteomes" id="UP001108280"/>
    </source>
</evidence>
<dbReference type="RefSeq" id="XP_035305194.1">
    <property type="nucleotide sequence ID" value="XM_035449303.1"/>
</dbReference>
<name>A0A9J7H8J1_CRIGR</name>
<feature type="compositionally biased region" description="Low complexity" evidence="1">
    <location>
        <begin position="59"/>
        <end position="83"/>
    </location>
</feature>
<gene>
    <name evidence="3" type="primary">LOC118239333</name>
</gene>
<organism evidence="2 3">
    <name type="scientific">Cricetulus griseus</name>
    <name type="common">Chinese hamster</name>
    <name type="synonym">Cricetulus barabensis griseus</name>
    <dbReference type="NCBI Taxonomy" id="10029"/>
    <lineage>
        <taxon>Eukaryota</taxon>
        <taxon>Metazoa</taxon>
        <taxon>Chordata</taxon>
        <taxon>Craniata</taxon>
        <taxon>Vertebrata</taxon>
        <taxon>Euteleostomi</taxon>
        <taxon>Mammalia</taxon>
        <taxon>Eutheria</taxon>
        <taxon>Euarchontoglires</taxon>
        <taxon>Glires</taxon>
        <taxon>Rodentia</taxon>
        <taxon>Myomorpha</taxon>
        <taxon>Muroidea</taxon>
        <taxon>Cricetidae</taxon>
        <taxon>Cricetinae</taxon>
        <taxon>Cricetulus</taxon>
    </lineage>
</organism>
<feature type="compositionally biased region" description="Basic residues" evidence="1">
    <location>
        <begin position="16"/>
        <end position="31"/>
    </location>
</feature>
<feature type="compositionally biased region" description="Low complexity" evidence="1">
    <location>
        <begin position="1"/>
        <end position="13"/>
    </location>
</feature>
<reference evidence="2" key="2">
    <citation type="journal article" date="2020" name="Biotechnol. Bioeng.">
        <title>Chromosome-scale scaffolds for the Chinese hamster reference genome assembly to facilitate the study of the CHO epigenome.</title>
        <authorList>
            <person name="Hilliard W."/>
            <person name="MacDonald M."/>
            <person name="Lee K.H."/>
        </authorList>
    </citation>
    <scope>NUCLEOTIDE SEQUENCE [LARGE SCALE GENOMIC DNA]</scope>
    <source>
        <strain evidence="2">17A/GY</strain>
    </source>
</reference>
<evidence type="ECO:0000313" key="3">
    <source>
        <dbReference type="RefSeq" id="XP_035305194.1"/>
    </source>
</evidence>
<dbReference type="AlphaFoldDB" id="A0A9J7H8J1"/>
<sequence>MAGGAAASASPERASARRPRARPQLSRRRVPRSQEAAAPGGRCWRPGCPRPHLTRASRRPGAAGPAPTPERAGGRAGQRASALSPPPPPPPPSTAAEAPPLAPPAQHAGSLLRPAPGGRGSLWGRSRGRGGAFPTRPAPPAVQRGRFLSSWSCRRAPLFPTPP</sequence>
<dbReference type="KEGG" id="cge:118239333"/>
<dbReference type="GeneID" id="118239333"/>
<feature type="region of interest" description="Disordered" evidence="1">
    <location>
        <begin position="1"/>
        <end position="163"/>
    </location>
</feature>
<reference evidence="3" key="3">
    <citation type="submission" date="2025-08" db="UniProtKB">
        <authorList>
            <consortium name="RefSeq"/>
        </authorList>
    </citation>
    <scope>IDENTIFICATION</scope>
    <source>
        <strain evidence="3">17A/GY</strain>
        <tissue evidence="3">Liver</tissue>
    </source>
</reference>
<protein>
    <submittedName>
        <fullName evidence="3">Atherin-like</fullName>
    </submittedName>
</protein>
<dbReference type="Proteomes" id="UP001108280">
    <property type="component" value="Chromosome 9"/>
</dbReference>